<dbReference type="PANTHER" id="PTHR40661">
    <property type="match status" value="1"/>
</dbReference>
<evidence type="ECO:0000259" key="4">
    <source>
        <dbReference type="Pfam" id="PF00717"/>
    </source>
</evidence>
<dbReference type="InterPro" id="IPR036286">
    <property type="entry name" value="LexA/Signal_pep-like_sf"/>
</dbReference>
<dbReference type="Pfam" id="PF07022">
    <property type="entry name" value="Phage_CI_repr"/>
    <property type="match status" value="1"/>
</dbReference>
<evidence type="ECO:0000256" key="3">
    <source>
        <dbReference type="ARBA" id="ARBA00023163"/>
    </source>
</evidence>
<dbReference type="STRING" id="693979.Bache_0418"/>
<evidence type="ECO:0000313" key="7">
    <source>
        <dbReference type="Proteomes" id="UP000008630"/>
    </source>
</evidence>
<proteinExistence type="predicted"/>
<reference evidence="6 7" key="2">
    <citation type="journal article" date="2011" name="Stand. Genomic Sci.">
        <title>Complete genome sequence of Bacteroides helcogenes type strain (P 36-108).</title>
        <authorList>
            <person name="Pati A."/>
            <person name="Gronow S."/>
            <person name="Zeytun A."/>
            <person name="Lapidus A."/>
            <person name="Nolan M."/>
            <person name="Hammon N."/>
            <person name="Deshpande S."/>
            <person name="Cheng J.F."/>
            <person name="Tapia R."/>
            <person name="Han C."/>
            <person name="Goodwin L."/>
            <person name="Pitluck S."/>
            <person name="Liolios K."/>
            <person name="Pagani I."/>
            <person name="Ivanova N."/>
            <person name="Mavromatis K."/>
            <person name="Chen A."/>
            <person name="Palaniappan K."/>
            <person name="Land M."/>
            <person name="Hauser L."/>
            <person name="Chang Y.J."/>
            <person name="Jeffries C.D."/>
            <person name="Detter J.C."/>
            <person name="Brambilla E."/>
            <person name="Rohde M."/>
            <person name="Goker M."/>
            <person name="Woyke T."/>
            <person name="Bristow J."/>
            <person name="Eisen J.A."/>
            <person name="Markowitz V."/>
            <person name="Hugenholtz P."/>
            <person name="Kyrpides N.C."/>
            <person name="Klenk H.P."/>
            <person name="Lucas S."/>
        </authorList>
    </citation>
    <scope>NUCLEOTIDE SEQUENCE [LARGE SCALE GENOMIC DNA]</scope>
    <source>
        <strain evidence="7">ATCC 35417 / DSM 20613 / JCM 6297 / CCUG 15421 / P 36-108</strain>
    </source>
</reference>
<organism evidence="6 7">
    <name type="scientific">Bacteroides helcogenes (strain ATCC 35417 / DSM 20613 / JCM 6297 / CCUG 15421 / P 36-108)</name>
    <dbReference type="NCBI Taxonomy" id="693979"/>
    <lineage>
        <taxon>Bacteria</taxon>
        <taxon>Pseudomonadati</taxon>
        <taxon>Bacteroidota</taxon>
        <taxon>Bacteroidia</taxon>
        <taxon>Bacteroidales</taxon>
        <taxon>Bacteroidaceae</taxon>
        <taxon>Bacteroides</taxon>
    </lineage>
</organism>
<dbReference type="Pfam" id="PF00717">
    <property type="entry name" value="Peptidase_S24"/>
    <property type="match status" value="1"/>
</dbReference>
<dbReference type="GO" id="GO:0045892">
    <property type="term" value="P:negative regulation of DNA-templated transcription"/>
    <property type="evidence" value="ECO:0007669"/>
    <property type="project" value="InterPro"/>
</dbReference>
<evidence type="ECO:0000256" key="2">
    <source>
        <dbReference type="ARBA" id="ARBA00023125"/>
    </source>
</evidence>
<dbReference type="EMBL" id="CP002352">
    <property type="protein sequence ID" value="ADV42445.1"/>
    <property type="molecule type" value="Genomic_DNA"/>
</dbReference>
<reference key="1">
    <citation type="submission" date="2010-11" db="EMBL/GenBank/DDBJ databases">
        <title>The complete genome of Bacteroides helcogenes P 36-108.</title>
        <authorList>
            <consortium name="US DOE Joint Genome Institute (JGI-PGF)"/>
            <person name="Lucas S."/>
            <person name="Copeland A."/>
            <person name="Lapidus A."/>
            <person name="Bruce D."/>
            <person name="Goodwin L."/>
            <person name="Pitluck S."/>
            <person name="Kyrpides N."/>
            <person name="Mavromatis K."/>
            <person name="Ivanova N."/>
            <person name="Zeytun A."/>
            <person name="Brettin T."/>
            <person name="Detter J.C."/>
            <person name="Tapia R."/>
            <person name="Han C."/>
            <person name="Land M."/>
            <person name="Hauser L."/>
            <person name="Markowitz V."/>
            <person name="Cheng J.-F."/>
            <person name="Hugenholtz P."/>
            <person name="Woyke T."/>
            <person name="Wu D."/>
            <person name="Gronow S."/>
            <person name="Wellnitz S."/>
            <person name="Brambilla E."/>
            <person name="Klenk H.-P."/>
            <person name="Eisen J.A."/>
        </authorList>
    </citation>
    <scope>NUCLEOTIDE SEQUENCE</scope>
    <source>
        <strain>P 36-108</strain>
    </source>
</reference>
<feature type="domain" description="Bacteriophage CI repressor N-terminal" evidence="5">
    <location>
        <begin position="40"/>
        <end position="100"/>
    </location>
</feature>
<dbReference type="Gene3D" id="2.10.109.10">
    <property type="entry name" value="Umud Fragment, subunit A"/>
    <property type="match status" value="1"/>
</dbReference>
<keyword evidence="1" id="KW-0805">Transcription regulation</keyword>
<dbReference type="InterPro" id="IPR015927">
    <property type="entry name" value="Peptidase_S24_S26A/B/C"/>
</dbReference>
<evidence type="ECO:0000256" key="1">
    <source>
        <dbReference type="ARBA" id="ARBA00023015"/>
    </source>
</evidence>
<keyword evidence="3" id="KW-0804">Transcription</keyword>
<name>E6SV09_BACT6</name>
<evidence type="ECO:0000259" key="5">
    <source>
        <dbReference type="Pfam" id="PF07022"/>
    </source>
</evidence>
<dbReference type="InterPro" id="IPR001387">
    <property type="entry name" value="Cro/C1-type_HTH"/>
</dbReference>
<dbReference type="Proteomes" id="UP000008630">
    <property type="component" value="Chromosome"/>
</dbReference>
<sequence>MSVSLQAVLRSFYGKNFYISTKPSKEMNEEKDRMFCAAEIVKRAKLEKNFKTDSELAAFLGISRSTLSNWIARNSIDFPLVLGRFGDVDYNWLLTGNGSPALRPAFCESPLARGEVELIHNPKTTEALDDRDVSLYDISAAANLKTLLTDKSQHILGSIRIPNVPRCDGAVYVSGDSMYPILKAGDIIGFRSIQDFASVIFGEMYIVSFQRDGDEYLTVKYVNHSDAPDCLKLVSYNPHHDPMDLPLKDINAMGIVKFSIRKNLMM</sequence>
<dbReference type="AlphaFoldDB" id="E6SV09"/>
<keyword evidence="7" id="KW-1185">Reference proteome</keyword>
<gene>
    <name evidence="6" type="ordered locus">Bache_0418</name>
</gene>
<dbReference type="HOGENOM" id="CLU_074799_3_0_10"/>
<dbReference type="InterPro" id="IPR010744">
    <property type="entry name" value="Phage_CI_N"/>
</dbReference>
<dbReference type="SUPFAM" id="SSF51306">
    <property type="entry name" value="LexA/Signal peptidase"/>
    <property type="match status" value="1"/>
</dbReference>
<protein>
    <submittedName>
        <fullName evidence="6">CI repressor</fullName>
    </submittedName>
</protein>
<dbReference type="InterPro" id="IPR010982">
    <property type="entry name" value="Lambda_DNA-bd_dom_sf"/>
</dbReference>
<dbReference type="InterPro" id="IPR039418">
    <property type="entry name" value="LexA-like"/>
</dbReference>
<accession>E6SV09</accession>
<keyword evidence="2" id="KW-0238">DNA-binding</keyword>
<dbReference type="CDD" id="cd06529">
    <property type="entry name" value="S24_LexA-like"/>
    <property type="match status" value="1"/>
</dbReference>
<dbReference type="Gene3D" id="1.10.260.40">
    <property type="entry name" value="lambda repressor-like DNA-binding domains"/>
    <property type="match status" value="1"/>
</dbReference>
<dbReference type="CDD" id="cd00093">
    <property type="entry name" value="HTH_XRE"/>
    <property type="match status" value="1"/>
</dbReference>
<evidence type="ECO:0000313" key="6">
    <source>
        <dbReference type="EMBL" id="ADV42445.1"/>
    </source>
</evidence>
<dbReference type="GO" id="GO:0003677">
    <property type="term" value="F:DNA binding"/>
    <property type="evidence" value="ECO:0007669"/>
    <property type="project" value="UniProtKB-KW"/>
</dbReference>
<dbReference type="KEGG" id="bhl:Bache_0418"/>
<dbReference type="PANTHER" id="PTHR40661:SF1">
    <property type="entry name" value="HTH CRO_C1-TYPE DOMAIN-CONTAINING PROTEIN"/>
    <property type="match status" value="1"/>
</dbReference>
<dbReference type="eggNOG" id="COG2932">
    <property type="taxonomic scope" value="Bacteria"/>
</dbReference>
<feature type="domain" description="Peptidase S24/S26A/S26B/S26C" evidence="4">
    <location>
        <begin position="163"/>
        <end position="256"/>
    </location>
</feature>